<evidence type="ECO:0000313" key="6">
    <source>
        <dbReference type="EMBL" id="RIV23719.1"/>
    </source>
</evidence>
<reference evidence="6 7" key="1">
    <citation type="submission" date="2018-08" db="EMBL/GenBank/DDBJ databases">
        <title>Fibrisoma montanum sp. nov., isolated from Danxia mountain soil.</title>
        <authorList>
            <person name="Huang Y."/>
        </authorList>
    </citation>
    <scope>NUCLEOTIDE SEQUENCE [LARGE SCALE GENOMIC DNA]</scope>
    <source>
        <strain evidence="6 7">HYT19</strain>
    </source>
</reference>
<dbReference type="GO" id="GO:0009055">
    <property type="term" value="F:electron transfer activity"/>
    <property type="evidence" value="ECO:0007669"/>
    <property type="project" value="InterPro"/>
</dbReference>
<dbReference type="InterPro" id="IPR036909">
    <property type="entry name" value="Cyt_c-like_dom_sf"/>
</dbReference>
<evidence type="ECO:0000313" key="7">
    <source>
        <dbReference type="Proteomes" id="UP000283523"/>
    </source>
</evidence>
<evidence type="ECO:0000256" key="4">
    <source>
        <dbReference type="PROSITE-ProRule" id="PRU00433"/>
    </source>
</evidence>
<sequence>MMSISYIRPLTTALVSLIGLVSLSIVLLLSTAFLYPDDTESAPVQPAGGPVKAATPAVLTEQQTKGKELFTNNCAQCHTVTEEVAVGPGLKGVVARTPGEAWLVNWIRNSQAVVASGDPYAVQVYTKFGKIPMSSFPNLTDEDIRAILAYVDPAGAPK</sequence>
<evidence type="ECO:0000256" key="1">
    <source>
        <dbReference type="ARBA" id="ARBA00022617"/>
    </source>
</evidence>
<dbReference type="PROSITE" id="PS51007">
    <property type="entry name" value="CYTC"/>
    <property type="match status" value="1"/>
</dbReference>
<protein>
    <submittedName>
        <fullName evidence="6">Cytochrome c</fullName>
    </submittedName>
</protein>
<dbReference type="RefSeq" id="WP_119667935.1">
    <property type="nucleotide sequence ID" value="NZ_QXED01000003.1"/>
</dbReference>
<dbReference type="GO" id="GO:0020037">
    <property type="term" value="F:heme binding"/>
    <property type="evidence" value="ECO:0007669"/>
    <property type="project" value="InterPro"/>
</dbReference>
<dbReference type="AlphaFoldDB" id="A0A418MBI0"/>
<keyword evidence="3 4" id="KW-0408">Iron</keyword>
<name>A0A418MBI0_9BACT</name>
<dbReference type="EMBL" id="QXED01000003">
    <property type="protein sequence ID" value="RIV23719.1"/>
    <property type="molecule type" value="Genomic_DNA"/>
</dbReference>
<dbReference type="SUPFAM" id="SSF46626">
    <property type="entry name" value="Cytochrome c"/>
    <property type="match status" value="1"/>
</dbReference>
<dbReference type="GO" id="GO:0046872">
    <property type="term" value="F:metal ion binding"/>
    <property type="evidence" value="ECO:0007669"/>
    <property type="project" value="UniProtKB-KW"/>
</dbReference>
<dbReference type="Gene3D" id="1.10.760.10">
    <property type="entry name" value="Cytochrome c-like domain"/>
    <property type="match status" value="1"/>
</dbReference>
<evidence type="ECO:0000256" key="3">
    <source>
        <dbReference type="ARBA" id="ARBA00023004"/>
    </source>
</evidence>
<feature type="domain" description="Cytochrome c" evidence="5">
    <location>
        <begin position="61"/>
        <end position="155"/>
    </location>
</feature>
<gene>
    <name evidence="6" type="ORF">DYU11_12135</name>
</gene>
<keyword evidence="7" id="KW-1185">Reference proteome</keyword>
<keyword evidence="1 4" id="KW-0349">Heme</keyword>
<dbReference type="Proteomes" id="UP000283523">
    <property type="component" value="Unassembled WGS sequence"/>
</dbReference>
<dbReference type="Pfam" id="PF00034">
    <property type="entry name" value="Cytochrom_C"/>
    <property type="match status" value="1"/>
</dbReference>
<keyword evidence="2 4" id="KW-0479">Metal-binding</keyword>
<evidence type="ECO:0000259" key="5">
    <source>
        <dbReference type="PROSITE" id="PS51007"/>
    </source>
</evidence>
<dbReference type="InterPro" id="IPR009056">
    <property type="entry name" value="Cyt_c-like_dom"/>
</dbReference>
<organism evidence="6 7">
    <name type="scientific">Fibrisoma montanum</name>
    <dbReference type="NCBI Taxonomy" id="2305895"/>
    <lineage>
        <taxon>Bacteria</taxon>
        <taxon>Pseudomonadati</taxon>
        <taxon>Bacteroidota</taxon>
        <taxon>Cytophagia</taxon>
        <taxon>Cytophagales</taxon>
        <taxon>Spirosomataceae</taxon>
        <taxon>Fibrisoma</taxon>
    </lineage>
</organism>
<comment type="caution">
    <text evidence="6">The sequence shown here is derived from an EMBL/GenBank/DDBJ whole genome shotgun (WGS) entry which is preliminary data.</text>
</comment>
<evidence type="ECO:0000256" key="2">
    <source>
        <dbReference type="ARBA" id="ARBA00022723"/>
    </source>
</evidence>
<accession>A0A418MBI0</accession>
<dbReference type="OrthoDB" id="2827525at2"/>
<proteinExistence type="predicted"/>